<organism evidence="2 3">
    <name type="scientific">Erwinia typographi</name>
    <dbReference type="NCBI Taxonomy" id="371042"/>
    <lineage>
        <taxon>Bacteria</taxon>
        <taxon>Pseudomonadati</taxon>
        <taxon>Pseudomonadota</taxon>
        <taxon>Gammaproteobacteria</taxon>
        <taxon>Enterobacterales</taxon>
        <taxon>Erwiniaceae</taxon>
        <taxon>Erwinia</taxon>
    </lineage>
</organism>
<sequence length="284" mass="30726">QIYVQAPMKRFCRFATSSYATFCLVCAPISGASVEYVGTTTISASKSDITWPTSTVSAVSEESIWKSIGARQLSSPPWKKGSFEVKLEVSGASACRLTADNIRISISTFTDRTPRFSIADNKLDINDTTGKNVTFTVEEVNKVGKWIDTYYWYLKEFEISNVKVACGAVDDSVDKPTVKLNVNGQTVGLTGSAVINTTRGSTDVPQLVRVASYPGQCQELGLWKPPVGNMAVDVTGPETIDLKADREGVPPMRAVRKEGGVYSLCANNDPGAFSGSAEIRIRPQ</sequence>
<dbReference type="RefSeq" id="WP_034899930.1">
    <property type="nucleotide sequence ID" value="NZ_JRUQ01000120.1"/>
</dbReference>
<dbReference type="Proteomes" id="UP000030351">
    <property type="component" value="Unassembled WGS sequence"/>
</dbReference>
<accession>A0A0A3ZJY9</accession>
<reference evidence="2 3" key="1">
    <citation type="submission" date="2014-10" db="EMBL/GenBank/DDBJ databases">
        <title>Genome sequence of Erwinia typographi M043b.</title>
        <authorList>
            <person name="Chan K.-G."/>
            <person name="Tan W.-S."/>
        </authorList>
    </citation>
    <scope>NUCLEOTIDE SEQUENCE [LARGE SCALE GENOMIC DNA]</scope>
    <source>
        <strain evidence="2 3">M043b</strain>
    </source>
</reference>
<protein>
    <submittedName>
        <fullName evidence="2">Uncharacterized protein</fullName>
    </submittedName>
</protein>
<dbReference type="AlphaFoldDB" id="A0A0A3ZJY9"/>
<keyword evidence="3" id="KW-1185">Reference proteome</keyword>
<evidence type="ECO:0000256" key="1">
    <source>
        <dbReference type="SAM" id="SignalP"/>
    </source>
</evidence>
<gene>
    <name evidence="2" type="ORF">NG99_27060</name>
</gene>
<feature type="chain" id="PRO_5002006399" evidence="1">
    <location>
        <begin position="33"/>
        <end position="284"/>
    </location>
</feature>
<evidence type="ECO:0000313" key="2">
    <source>
        <dbReference type="EMBL" id="KGT86033.1"/>
    </source>
</evidence>
<dbReference type="EMBL" id="JRUQ01000120">
    <property type="protein sequence ID" value="KGT86033.1"/>
    <property type="molecule type" value="Genomic_DNA"/>
</dbReference>
<keyword evidence="1" id="KW-0732">Signal</keyword>
<feature type="signal peptide" evidence="1">
    <location>
        <begin position="1"/>
        <end position="32"/>
    </location>
</feature>
<comment type="caution">
    <text evidence="2">The sequence shown here is derived from an EMBL/GenBank/DDBJ whole genome shotgun (WGS) entry which is preliminary data.</text>
</comment>
<name>A0A0A3ZJY9_9GAMM</name>
<proteinExistence type="predicted"/>
<feature type="non-terminal residue" evidence="2">
    <location>
        <position position="1"/>
    </location>
</feature>
<evidence type="ECO:0000313" key="3">
    <source>
        <dbReference type="Proteomes" id="UP000030351"/>
    </source>
</evidence>